<dbReference type="EMBL" id="SCFB01000005">
    <property type="protein sequence ID" value="RZI46094.1"/>
    <property type="molecule type" value="Genomic_DNA"/>
</dbReference>
<feature type="signal peptide" evidence="2">
    <location>
        <begin position="1"/>
        <end position="19"/>
    </location>
</feature>
<gene>
    <name evidence="3" type="ORF">EQU50_03950</name>
</gene>
<feature type="chain" id="PRO_5020950280" evidence="2">
    <location>
        <begin position="20"/>
        <end position="107"/>
    </location>
</feature>
<keyword evidence="2" id="KW-0732">Signal</keyword>
<organism evidence="3 4">
    <name type="scientific">Candidatus Finniella inopinata</name>
    <dbReference type="NCBI Taxonomy" id="1696036"/>
    <lineage>
        <taxon>Bacteria</taxon>
        <taxon>Pseudomonadati</taxon>
        <taxon>Pseudomonadota</taxon>
        <taxon>Alphaproteobacteria</taxon>
        <taxon>Holosporales</taxon>
        <taxon>Candidatus Paracaedibacteraceae</taxon>
        <taxon>Candidatus Finniella</taxon>
    </lineage>
</organism>
<evidence type="ECO:0000256" key="2">
    <source>
        <dbReference type="SAM" id="SignalP"/>
    </source>
</evidence>
<comment type="caution">
    <text evidence="3">The sequence shown here is derived from an EMBL/GenBank/DDBJ whole genome shotgun (WGS) entry which is preliminary data.</text>
</comment>
<dbReference type="Proteomes" id="UP000293550">
    <property type="component" value="Unassembled WGS sequence"/>
</dbReference>
<evidence type="ECO:0000313" key="4">
    <source>
        <dbReference type="Proteomes" id="UP000293550"/>
    </source>
</evidence>
<dbReference type="RefSeq" id="WP_130153850.1">
    <property type="nucleotide sequence ID" value="NZ_SCFB01000005.1"/>
</dbReference>
<proteinExistence type="predicted"/>
<evidence type="ECO:0000313" key="3">
    <source>
        <dbReference type="EMBL" id="RZI46094.1"/>
    </source>
</evidence>
<keyword evidence="4" id="KW-1185">Reference proteome</keyword>
<name>A0A4Q7DJ87_9PROT</name>
<evidence type="ECO:0000256" key="1">
    <source>
        <dbReference type="SAM" id="MobiDB-lite"/>
    </source>
</evidence>
<reference evidence="3 4" key="1">
    <citation type="submission" date="2018-10" db="EMBL/GenBank/DDBJ databases">
        <title>An updated phylogeny of the Alphaproteobacteria reveals that the parasitic Rickettsiales and Holosporales have independent origins.</title>
        <authorList>
            <person name="Munoz-Gomez S.A."/>
            <person name="Hess S."/>
            <person name="Burger G."/>
            <person name="Lang B.F."/>
            <person name="Susko E."/>
            <person name="Slamovits C.H."/>
            <person name="Roger A.J."/>
        </authorList>
    </citation>
    <scope>NUCLEOTIDE SEQUENCE [LARGE SCALE GENOMIC DNA]</scope>
    <source>
        <strain evidence="3">HOLO01</strain>
    </source>
</reference>
<sequence>MHKIYLLFLALSLCSIVYGQDDDLSLEIPTFHTDIHHENYCRESSSGNTRAVATLSIWPNTYSIVLVDMPPIFHEDHPLKTSYPMEAGTSFEINDDPHLSTPSCSNE</sequence>
<feature type="region of interest" description="Disordered" evidence="1">
    <location>
        <begin position="87"/>
        <end position="107"/>
    </location>
</feature>
<accession>A0A4Q7DJ87</accession>
<protein>
    <submittedName>
        <fullName evidence="3">Uncharacterized protein</fullName>
    </submittedName>
</protein>
<dbReference type="AlphaFoldDB" id="A0A4Q7DJ87"/>